<dbReference type="InterPro" id="IPR013819">
    <property type="entry name" value="LipOase_C"/>
</dbReference>
<keyword evidence="2" id="KW-0223">Dioxygenase</keyword>
<keyword evidence="1" id="KW-0479">Metal-binding</keyword>
<feature type="domain" description="Lipoxygenase" evidence="4">
    <location>
        <begin position="1"/>
        <end position="134"/>
    </location>
</feature>
<evidence type="ECO:0000313" key="5">
    <source>
        <dbReference type="EMBL" id="MED6280082.1"/>
    </source>
</evidence>
<dbReference type="EMBL" id="JAHUTJ010041381">
    <property type="protein sequence ID" value="MED6280082.1"/>
    <property type="molecule type" value="Genomic_DNA"/>
</dbReference>
<gene>
    <name evidence="5" type="ORF">CHARACLAT_007244</name>
</gene>
<dbReference type="PROSITE" id="PS51393">
    <property type="entry name" value="LIPOXYGENASE_3"/>
    <property type="match status" value="1"/>
</dbReference>
<name>A0ABU7DYG5_9TELE</name>
<evidence type="ECO:0000256" key="1">
    <source>
        <dbReference type="ARBA" id="ARBA00022723"/>
    </source>
</evidence>
<dbReference type="InterPro" id="IPR036226">
    <property type="entry name" value="LipOase_C_sf"/>
</dbReference>
<evidence type="ECO:0000259" key="4">
    <source>
        <dbReference type="PROSITE" id="PS51393"/>
    </source>
</evidence>
<dbReference type="InterPro" id="IPR000907">
    <property type="entry name" value="LipOase"/>
</dbReference>
<proteinExistence type="predicted"/>
<organism evidence="5 6">
    <name type="scientific">Characodon lateralis</name>
    <dbReference type="NCBI Taxonomy" id="208331"/>
    <lineage>
        <taxon>Eukaryota</taxon>
        <taxon>Metazoa</taxon>
        <taxon>Chordata</taxon>
        <taxon>Craniata</taxon>
        <taxon>Vertebrata</taxon>
        <taxon>Euteleostomi</taxon>
        <taxon>Actinopterygii</taxon>
        <taxon>Neopterygii</taxon>
        <taxon>Teleostei</taxon>
        <taxon>Neoteleostei</taxon>
        <taxon>Acanthomorphata</taxon>
        <taxon>Ovalentaria</taxon>
        <taxon>Atherinomorphae</taxon>
        <taxon>Cyprinodontiformes</taxon>
        <taxon>Goodeidae</taxon>
        <taxon>Characodon</taxon>
    </lineage>
</organism>
<reference evidence="5 6" key="1">
    <citation type="submission" date="2021-06" db="EMBL/GenBank/DDBJ databases">
        <authorList>
            <person name="Palmer J.M."/>
        </authorList>
    </citation>
    <scope>NUCLEOTIDE SEQUENCE [LARGE SCALE GENOMIC DNA]</scope>
    <source>
        <strain evidence="5 6">CL_MEX2019</strain>
        <tissue evidence="5">Muscle</tissue>
    </source>
</reference>
<dbReference type="SUPFAM" id="SSF48484">
    <property type="entry name" value="Lipoxigenase"/>
    <property type="match status" value="1"/>
</dbReference>
<dbReference type="Gene3D" id="1.20.245.10">
    <property type="entry name" value="Lipoxygenase-1, Domain 5"/>
    <property type="match status" value="1"/>
</dbReference>
<protein>
    <recommendedName>
        <fullName evidence="4">Lipoxygenase domain-containing protein</fullName>
    </recommendedName>
</protein>
<keyword evidence="3" id="KW-0560">Oxidoreductase</keyword>
<dbReference type="Proteomes" id="UP001352852">
    <property type="component" value="Unassembled WGS sequence"/>
</dbReference>
<evidence type="ECO:0000256" key="2">
    <source>
        <dbReference type="ARBA" id="ARBA00022964"/>
    </source>
</evidence>
<keyword evidence="6" id="KW-1185">Reference proteome</keyword>
<accession>A0ABU7DYG5</accession>
<comment type="caution">
    <text evidence="5">The sequence shown here is derived from an EMBL/GenBank/DDBJ whole genome shotgun (WGS) entry which is preliminary data.</text>
</comment>
<dbReference type="PANTHER" id="PTHR11771">
    <property type="entry name" value="LIPOXYGENASE"/>
    <property type="match status" value="1"/>
</dbReference>
<evidence type="ECO:0000313" key="6">
    <source>
        <dbReference type="Proteomes" id="UP001352852"/>
    </source>
</evidence>
<sequence>MHISHFKDVAELLAEICFDMSKSEELEYAKKIISIELALKGLANPGKRWKHIEDMKNIFWFKKATMSEYVSKHWKEVDFFGFQFLNATNPNVIKCCSERPQNFPVMDEIIKPFMETGASLKKKMKAIYFYVIGG</sequence>
<evidence type="ECO:0000256" key="3">
    <source>
        <dbReference type="ARBA" id="ARBA00023002"/>
    </source>
</evidence>